<keyword evidence="1" id="KW-0472">Membrane</keyword>
<dbReference type="Pfam" id="PF00873">
    <property type="entry name" value="ACR_tran"/>
    <property type="match status" value="2"/>
</dbReference>
<dbReference type="PANTHER" id="PTHR32063:SF4">
    <property type="entry name" value="SLR6043 PROTEIN"/>
    <property type="match status" value="1"/>
</dbReference>
<dbReference type="RefSeq" id="WP_264771325.1">
    <property type="nucleotide sequence ID" value="NZ_JAPDOG010000004.1"/>
</dbReference>
<dbReference type="Gene3D" id="3.30.70.1430">
    <property type="entry name" value="Multidrug efflux transporter AcrB pore domain"/>
    <property type="match status" value="2"/>
</dbReference>
<evidence type="ECO:0000313" key="2">
    <source>
        <dbReference type="EMBL" id="MCW3781058.1"/>
    </source>
</evidence>
<dbReference type="Gene3D" id="3.30.70.1440">
    <property type="entry name" value="Multidrug efflux transporter AcrB pore domain"/>
    <property type="match status" value="1"/>
</dbReference>
<name>A0ABT3J061_9RHOB</name>
<feature type="transmembrane region" description="Helical" evidence="1">
    <location>
        <begin position="460"/>
        <end position="486"/>
    </location>
</feature>
<keyword evidence="1" id="KW-0812">Transmembrane</keyword>
<feature type="transmembrane region" description="Helical" evidence="1">
    <location>
        <begin position="941"/>
        <end position="964"/>
    </location>
</feature>
<dbReference type="PANTHER" id="PTHR32063">
    <property type="match status" value="1"/>
</dbReference>
<proteinExistence type="predicted"/>
<keyword evidence="1" id="KW-1133">Transmembrane helix</keyword>
<reference evidence="2 3" key="1">
    <citation type="submission" date="2022-10" db="EMBL/GenBank/DDBJ databases">
        <title>Defluviimonas sp. CAU 1641 isolated from mud.</title>
        <authorList>
            <person name="Kim W."/>
        </authorList>
    </citation>
    <scope>NUCLEOTIDE SEQUENCE [LARGE SCALE GENOMIC DNA]</scope>
    <source>
        <strain evidence="2 3">CAU 1641</strain>
    </source>
</reference>
<feature type="transmembrane region" description="Helical" evidence="1">
    <location>
        <begin position="833"/>
        <end position="852"/>
    </location>
</feature>
<dbReference type="Gene3D" id="3.30.70.1320">
    <property type="entry name" value="Multidrug efflux transporter AcrB pore domain like"/>
    <property type="match status" value="1"/>
</dbReference>
<dbReference type="SUPFAM" id="SSF82714">
    <property type="entry name" value="Multidrug efflux transporter AcrB TolC docking domain, DN and DC subdomains"/>
    <property type="match status" value="1"/>
</dbReference>
<feature type="transmembrane region" description="Helical" evidence="1">
    <location>
        <begin position="430"/>
        <end position="448"/>
    </location>
</feature>
<dbReference type="PRINTS" id="PR00702">
    <property type="entry name" value="ACRIFLAVINRP"/>
</dbReference>
<protein>
    <submittedName>
        <fullName evidence="2">Efflux RND transporter permease subunit</fullName>
    </submittedName>
</protein>
<feature type="transmembrane region" description="Helical" evidence="1">
    <location>
        <begin position="343"/>
        <end position="361"/>
    </location>
</feature>
<accession>A0ABT3J061</accession>
<sequence length="984" mass="101883">MTRIHEAAVRYRLLILVLGVVAMVAGAIEFRRMSVNLLPNLSPTIVEVQTEALGLSAQEVEAMITVPLEADMLNGLPWVDRIDSRSITGLSSIEMVFEPGTDLMIARQMVQERLTAAHALPNVSKPPIMRQPVATDARVVQIGLSSETLSQIDLSVLARWTIRPRLSGVPGVANISIWGERQRQMQVIADPDVLSQNDVLLEDIIRTSGNSMWVSPLSYLEASTPGTGGFIDTPNQRLGIQHVFPIVSPTDMKGLPLTDNPAMAIGDVAEVVEGHQPLIGDALINGKPGLLMVIEKFPWASTAEVAHEVERAMAGMKPGLPGVDVNMDVYSAGLIAERAADRIRLVAAIGAAAALAVIALVSRDWRFTAVSGVTAGAAALMSVWLLTSMAGVVSGAMMAGLFAAIGMILHDALQAAAPAGAEASDRKRTLMVVTTLAALLAAVPLMFLDGVSGAVAAASVWPYMVTIALSLVVALLVAPALGTLIGGRGLAAAPAFTAGGSVSRMPGLALVALLVAGGAGVVATVNMAAAPNFRNENVLVEWNSAPGTSLEVVMAEGQALSDTLLASDMVAHAALQVGRAEISDEVLNANSGSLWLTLADGVNPAKAEPEIARMVEQAGLAAAVTSYQNRQIARAAPPTANADLLVRVYGHDFNELNAKAQEVTDRLTAIGGISGAELRQTDLEQVVEVEVDLDRAAKYGAKPGDVRRALSALVAGIQVGQFFENQKVFDVVVWGDGTHRGSVEALQTALIDVPAGKVALSDLADVRIASTPAFINRSAVSRFVEIAVTAPSANAALVREVEATLASIDFPLEYHAEVVGGTALASTGGGIPIWQVAVAALIGIVLLMQVALDSWSRAALVTLYAASIGSVAAISAFALGVWSVAAAIGAVAAFGIGLRDAATAMRFDARDPAMTALFTAKVATIVALAPAILLFAPGLEFVWPASVALVAGLVGAAAMARFILPALAGAQPETALASGGQVNA</sequence>
<feature type="transmembrane region" description="Helical" evidence="1">
    <location>
        <begin position="507"/>
        <end position="529"/>
    </location>
</feature>
<feature type="transmembrane region" description="Helical" evidence="1">
    <location>
        <begin position="392"/>
        <end position="409"/>
    </location>
</feature>
<feature type="transmembrane region" description="Helical" evidence="1">
    <location>
        <begin position="914"/>
        <end position="935"/>
    </location>
</feature>
<dbReference type="Proteomes" id="UP001207582">
    <property type="component" value="Unassembled WGS sequence"/>
</dbReference>
<feature type="transmembrane region" description="Helical" evidence="1">
    <location>
        <begin position="884"/>
        <end position="902"/>
    </location>
</feature>
<dbReference type="SUPFAM" id="SSF82866">
    <property type="entry name" value="Multidrug efflux transporter AcrB transmembrane domain"/>
    <property type="match status" value="2"/>
</dbReference>
<comment type="caution">
    <text evidence="2">The sequence shown here is derived from an EMBL/GenBank/DDBJ whole genome shotgun (WGS) entry which is preliminary data.</text>
</comment>
<evidence type="ECO:0000256" key="1">
    <source>
        <dbReference type="SAM" id="Phobius"/>
    </source>
</evidence>
<dbReference type="InterPro" id="IPR001036">
    <property type="entry name" value="Acrflvin-R"/>
</dbReference>
<gene>
    <name evidence="2" type="ORF">OM960_05595</name>
</gene>
<dbReference type="SUPFAM" id="SSF82693">
    <property type="entry name" value="Multidrug efflux transporter AcrB pore domain, PN1, PN2, PC1 and PC2 subdomains"/>
    <property type="match status" value="2"/>
</dbReference>
<feature type="transmembrane region" description="Helical" evidence="1">
    <location>
        <begin position="368"/>
        <end position="386"/>
    </location>
</feature>
<evidence type="ECO:0000313" key="3">
    <source>
        <dbReference type="Proteomes" id="UP001207582"/>
    </source>
</evidence>
<organism evidence="2 3">
    <name type="scientific">Defluviimonas salinarum</name>
    <dbReference type="NCBI Taxonomy" id="2992147"/>
    <lineage>
        <taxon>Bacteria</taxon>
        <taxon>Pseudomonadati</taxon>
        <taxon>Pseudomonadota</taxon>
        <taxon>Alphaproteobacteria</taxon>
        <taxon>Rhodobacterales</taxon>
        <taxon>Paracoccaceae</taxon>
        <taxon>Albidovulum</taxon>
    </lineage>
</organism>
<dbReference type="EMBL" id="JAPDOG010000004">
    <property type="protein sequence ID" value="MCW3781058.1"/>
    <property type="molecule type" value="Genomic_DNA"/>
</dbReference>
<keyword evidence="3" id="KW-1185">Reference proteome</keyword>
<dbReference type="Gene3D" id="3.30.2090.10">
    <property type="entry name" value="Multidrug efflux transporter AcrB TolC docking domain, DN and DC subdomains"/>
    <property type="match status" value="2"/>
</dbReference>
<dbReference type="InterPro" id="IPR027463">
    <property type="entry name" value="AcrB_DN_DC_subdom"/>
</dbReference>
<dbReference type="Gene3D" id="1.20.1640.10">
    <property type="entry name" value="Multidrug efflux transporter AcrB transmembrane domain"/>
    <property type="match status" value="2"/>
</dbReference>